<evidence type="ECO:0000259" key="8">
    <source>
        <dbReference type="Pfam" id="PF00557"/>
    </source>
</evidence>
<evidence type="ECO:0000256" key="2">
    <source>
        <dbReference type="ARBA" id="ARBA00022438"/>
    </source>
</evidence>
<feature type="binding site" evidence="6">
    <location>
        <position position="104"/>
    </location>
    <ligand>
        <name>a divalent metal cation</name>
        <dbReference type="ChEBI" id="CHEBI:60240"/>
        <label>2</label>
        <note>catalytic</note>
    </ligand>
</feature>
<feature type="binding site" evidence="6">
    <location>
        <position position="202"/>
    </location>
    <ligand>
        <name>a divalent metal cation</name>
        <dbReference type="ChEBI" id="CHEBI:60240"/>
        <label>2</label>
        <note>catalytic</note>
    </ligand>
</feature>
<evidence type="ECO:0000256" key="4">
    <source>
        <dbReference type="ARBA" id="ARBA00022723"/>
    </source>
</evidence>
<dbReference type="PRINTS" id="PR00599">
    <property type="entry name" value="MAPEPTIDASE"/>
</dbReference>
<proteinExistence type="inferred from homology"/>
<dbReference type="InterPro" id="IPR036005">
    <property type="entry name" value="Creatinase/aminopeptidase-like"/>
</dbReference>
<evidence type="ECO:0000256" key="5">
    <source>
        <dbReference type="ARBA" id="ARBA00022801"/>
    </source>
</evidence>
<organism evidence="9 10">
    <name type="scientific">Vineibacter terrae</name>
    <dbReference type="NCBI Taxonomy" id="2586908"/>
    <lineage>
        <taxon>Bacteria</taxon>
        <taxon>Pseudomonadati</taxon>
        <taxon>Pseudomonadota</taxon>
        <taxon>Alphaproteobacteria</taxon>
        <taxon>Hyphomicrobiales</taxon>
        <taxon>Vineibacter</taxon>
    </lineage>
</organism>
<dbReference type="InterPro" id="IPR000994">
    <property type="entry name" value="Pept_M24"/>
</dbReference>
<dbReference type="NCBIfam" id="TIGR00500">
    <property type="entry name" value="met_pdase_I"/>
    <property type="match status" value="1"/>
</dbReference>
<keyword evidence="2 6" id="KW-0031">Aminopeptidase</keyword>
<protein>
    <recommendedName>
        <fullName evidence="6 7">Methionine aminopeptidase</fullName>
        <shortName evidence="6">MAP</shortName>
        <shortName evidence="6">MetAP</shortName>
        <ecNumber evidence="6 7">3.4.11.18</ecNumber>
    </recommendedName>
    <alternativeName>
        <fullName evidence="6">Peptidase M</fullName>
    </alternativeName>
</protein>
<comment type="cofactor">
    <cofactor evidence="6">
        <name>Co(2+)</name>
        <dbReference type="ChEBI" id="CHEBI:48828"/>
    </cofactor>
    <cofactor evidence="6">
        <name>Zn(2+)</name>
        <dbReference type="ChEBI" id="CHEBI:29105"/>
    </cofactor>
    <cofactor evidence="6">
        <name>Mn(2+)</name>
        <dbReference type="ChEBI" id="CHEBI:29035"/>
    </cofactor>
    <cofactor evidence="6">
        <name>Fe(2+)</name>
        <dbReference type="ChEBI" id="CHEBI:29033"/>
    </cofactor>
    <text evidence="6">Binds 2 divalent metal cations per subunit. Has a high-affinity and a low affinity metal-binding site. The true nature of the physiological cofactor is under debate. The enzyme is active with cobalt, zinc, manganese or divalent iron ions. Most likely, methionine aminopeptidases function as mononuclear Fe(2+)-metalloproteases under physiological conditions, and the catalytically relevant metal-binding site has been assigned to the histidine-containing high-affinity site.</text>
</comment>
<keyword evidence="10" id="KW-1185">Reference proteome</keyword>
<dbReference type="Proteomes" id="UP000321638">
    <property type="component" value="Unassembled WGS sequence"/>
</dbReference>
<comment type="function">
    <text evidence="1 6">Removes the N-terminal methionine from nascent proteins. The N-terminal methionine is often cleaved when the second residue in the primary sequence is small and uncharged (Met-Ala-, Cys, Gly, Pro, Ser, Thr, or Val). Requires deformylation of the N(alpha)-formylated initiator methionine before it can be hydrolyzed.</text>
</comment>
<feature type="binding site" evidence="6">
    <location>
        <position position="104"/>
    </location>
    <ligand>
        <name>a divalent metal cation</name>
        <dbReference type="ChEBI" id="CHEBI:60240"/>
        <label>1</label>
    </ligand>
</feature>
<evidence type="ECO:0000256" key="3">
    <source>
        <dbReference type="ARBA" id="ARBA00022670"/>
    </source>
</evidence>
<feature type="binding site" evidence="6">
    <location>
        <position position="233"/>
    </location>
    <ligand>
        <name>a divalent metal cation</name>
        <dbReference type="ChEBI" id="CHEBI:60240"/>
        <label>1</label>
    </ligand>
</feature>
<keyword evidence="5 6" id="KW-0378">Hydrolase</keyword>
<comment type="subunit">
    <text evidence="6">Monomer.</text>
</comment>
<keyword evidence="4 6" id="KW-0479">Metal-binding</keyword>
<accession>A0A5C8P8A2</accession>
<dbReference type="EC" id="3.4.11.18" evidence="6 7"/>
<dbReference type="AlphaFoldDB" id="A0A5C8P8A2"/>
<evidence type="ECO:0000256" key="7">
    <source>
        <dbReference type="RuleBase" id="RU003653"/>
    </source>
</evidence>
<dbReference type="EMBL" id="VDUZ01000093">
    <property type="protein sequence ID" value="TXL69237.1"/>
    <property type="molecule type" value="Genomic_DNA"/>
</dbReference>
<dbReference type="GO" id="GO:0070006">
    <property type="term" value="F:metalloaminopeptidase activity"/>
    <property type="evidence" value="ECO:0007669"/>
    <property type="project" value="UniProtKB-UniRule"/>
</dbReference>
<dbReference type="InterPro" id="IPR001714">
    <property type="entry name" value="Pept_M24_MAP"/>
</dbReference>
<dbReference type="CDD" id="cd01086">
    <property type="entry name" value="MetAP1"/>
    <property type="match status" value="1"/>
</dbReference>
<sequence length="248" mass="26853">MTIETEEQLERLRRIGGIVAAVCRLMGSRLEPGMTTRELDEIGRAALEREGSRPAPSLMYGFPGATCISVNHAVAHGVPDDTRLAPGDMVNIDVSAERDGVFADTGASFVVPPSRADQERLCRSTRKALNRAVQAVRPGRRLNIIGHTIERTASADGYTVIRNLGSHGVGDSLHDEVPGFIPGYYDRDDWRMMTHGLVFTIEPFLSTGATQADEQGDGWTLATAPGIMTAQYEHTLVVGRRGAIVVTV</sequence>
<dbReference type="OrthoDB" id="9802055at2"/>
<dbReference type="GO" id="GO:0004239">
    <property type="term" value="F:initiator methionyl aminopeptidase activity"/>
    <property type="evidence" value="ECO:0007669"/>
    <property type="project" value="UniProtKB-UniRule"/>
</dbReference>
<feature type="binding site" evidence="6">
    <location>
        <position position="93"/>
    </location>
    <ligand>
        <name>a divalent metal cation</name>
        <dbReference type="ChEBI" id="CHEBI:60240"/>
        <label>1</label>
    </ligand>
</feature>
<feature type="binding site" evidence="6">
    <location>
        <position position="167"/>
    </location>
    <ligand>
        <name>a divalent metal cation</name>
        <dbReference type="ChEBI" id="CHEBI:60240"/>
        <label>2</label>
        <note>catalytic</note>
    </ligand>
</feature>
<dbReference type="PANTHER" id="PTHR43330:SF13">
    <property type="entry name" value="METHIONINE AMINOPEPTIDASE 2"/>
    <property type="match status" value="1"/>
</dbReference>
<dbReference type="Gene3D" id="3.90.230.10">
    <property type="entry name" value="Creatinase/methionine aminopeptidase superfamily"/>
    <property type="match status" value="1"/>
</dbReference>
<feature type="domain" description="Peptidase M24" evidence="8">
    <location>
        <begin position="10"/>
        <end position="238"/>
    </location>
</feature>
<dbReference type="RefSeq" id="WP_147852590.1">
    <property type="nucleotide sequence ID" value="NZ_VDUZ01000093.1"/>
</dbReference>
<feature type="binding site" evidence="6">
    <location>
        <position position="174"/>
    </location>
    <ligand>
        <name>substrate</name>
    </ligand>
</feature>
<keyword evidence="3 6" id="KW-0645">Protease</keyword>
<feature type="binding site" evidence="6">
    <location>
        <position position="76"/>
    </location>
    <ligand>
        <name>substrate</name>
    </ligand>
</feature>
<dbReference type="GO" id="GO:0006508">
    <property type="term" value="P:proteolysis"/>
    <property type="evidence" value="ECO:0007669"/>
    <property type="project" value="UniProtKB-KW"/>
</dbReference>
<reference evidence="9 10" key="1">
    <citation type="submission" date="2019-06" db="EMBL/GenBank/DDBJ databases">
        <title>New taxonomy in bacterial strain CC-CFT640, isolated from vineyard.</title>
        <authorList>
            <person name="Lin S.-Y."/>
            <person name="Tsai C.-F."/>
            <person name="Young C.-C."/>
        </authorList>
    </citation>
    <scope>NUCLEOTIDE SEQUENCE [LARGE SCALE GENOMIC DNA]</scope>
    <source>
        <strain evidence="9 10">CC-CFT640</strain>
    </source>
</reference>
<evidence type="ECO:0000313" key="9">
    <source>
        <dbReference type="EMBL" id="TXL69237.1"/>
    </source>
</evidence>
<comment type="similarity">
    <text evidence="6">Belongs to the peptidase M24A family. Methionine aminopeptidase type 1 subfamily.</text>
</comment>
<dbReference type="Pfam" id="PF00557">
    <property type="entry name" value="Peptidase_M24"/>
    <property type="match status" value="1"/>
</dbReference>
<gene>
    <name evidence="6 9" type="primary">map</name>
    <name evidence="9" type="ORF">FHP25_39850</name>
</gene>
<dbReference type="SUPFAM" id="SSF55920">
    <property type="entry name" value="Creatinase/aminopeptidase"/>
    <property type="match status" value="1"/>
</dbReference>
<comment type="catalytic activity">
    <reaction evidence="6 7">
        <text>Release of N-terminal amino acids, preferentially methionine, from peptides and arylamides.</text>
        <dbReference type="EC" id="3.4.11.18"/>
    </reaction>
</comment>
<evidence type="ECO:0000313" key="10">
    <source>
        <dbReference type="Proteomes" id="UP000321638"/>
    </source>
</evidence>
<dbReference type="HAMAP" id="MF_01974">
    <property type="entry name" value="MetAP_1"/>
    <property type="match status" value="1"/>
</dbReference>
<dbReference type="InterPro" id="IPR002467">
    <property type="entry name" value="Pept_M24A_MAP1"/>
</dbReference>
<dbReference type="PANTHER" id="PTHR43330">
    <property type="entry name" value="METHIONINE AMINOPEPTIDASE"/>
    <property type="match status" value="1"/>
</dbReference>
<evidence type="ECO:0000256" key="1">
    <source>
        <dbReference type="ARBA" id="ARBA00002521"/>
    </source>
</evidence>
<dbReference type="GO" id="GO:0046872">
    <property type="term" value="F:metal ion binding"/>
    <property type="evidence" value="ECO:0007669"/>
    <property type="project" value="UniProtKB-UniRule"/>
</dbReference>
<evidence type="ECO:0000256" key="6">
    <source>
        <dbReference type="HAMAP-Rule" id="MF_01974"/>
    </source>
</evidence>
<name>A0A5C8P8A2_9HYPH</name>
<feature type="binding site" evidence="6">
    <location>
        <position position="233"/>
    </location>
    <ligand>
        <name>a divalent metal cation</name>
        <dbReference type="ChEBI" id="CHEBI:60240"/>
        <label>2</label>
        <note>catalytic</note>
    </ligand>
</feature>
<comment type="caution">
    <text evidence="9">The sequence shown here is derived from an EMBL/GenBank/DDBJ whole genome shotgun (WGS) entry which is preliminary data.</text>
</comment>